<sequence length="95" mass="10302">MKTSTAALAVLFVAVLCYQVSSSPFAINFSGPCCIQYRTKAFPLSRIMMYEHTGSHCPQPAVIFTTVKGNKVCGKPDEKWVQDVVNAQKDKAGSG</sequence>
<proteinExistence type="inferred from homology"/>
<dbReference type="GO" id="GO:0030335">
    <property type="term" value="P:positive regulation of cell migration"/>
    <property type="evidence" value="ECO:0007669"/>
    <property type="project" value="TreeGrafter"/>
</dbReference>
<dbReference type="Gene3D" id="2.40.50.40">
    <property type="match status" value="1"/>
</dbReference>
<dbReference type="CDD" id="cd00272">
    <property type="entry name" value="Chemokine_CC"/>
    <property type="match status" value="1"/>
</dbReference>
<feature type="signal peptide" evidence="6">
    <location>
        <begin position="1"/>
        <end position="22"/>
    </location>
</feature>
<protein>
    <submittedName>
        <fullName evidence="8">CCL4 protein</fullName>
    </submittedName>
</protein>
<dbReference type="GO" id="GO:0005615">
    <property type="term" value="C:extracellular space"/>
    <property type="evidence" value="ECO:0007669"/>
    <property type="project" value="UniProtKB-KW"/>
</dbReference>
<dbReference type="FunFam" id="2.40.50.40:FF:000002">
    <property type="entry name" value="C-C motif chemokine"/>
    <property type="match status" value="1"/>
</dbReference>
<evidence type="ECO:0000313" key="8">
    <source>
        <dbReference type="EMBL" id="NWT40946.1"/>
    </source>
</evidence>
<keyword evidence="3" id="KW-0202">Cytokine</keyword>
<gene>
    <name evidence="8" type="primary">Ccl4_2</name>
    <name evidence="8" type="ORF">CHRMAC_R09073</name>
</gene>
<dbReference type="Pfam" id="PF00048">
    <property type="entry name" value="IL8"/>
    <property type="match status" value="1"/>
</dbReference>
<dbReference type="InterPro" id="IPR001811">
    <property type="entry name" value="Chemokine_IL8-like_dom"/>
</dbReference>
<dbReference type="InterPro" id="IPR036048">
    <property type="entry name" value="Interleukin_8-like_sf"/>
</dbReference>
<dbReference type="GO" id="GO:0070098">
    <property type="term" value="P:chemokine-mediated signaling pathway"/>
    <property type="evidence" value="ECO:0007669"/>
    <property type="project" value="TreeGrafter"/>
</dbReference>
<dbReference type="GO" id="GO:0008009">
    <property type="term" value="F:chemokine activity"/>
    <property type="evidence" value="ECO:0007669"/>
    <property type="project" value="InterPro"/>
</dbReference>
<dbReference type="GO" id="GO:0061844">
    <property type="term" value="P:antimicrobial humoral immune response mediated by antimicrobial peptide"/>
    <property type="evidence" value="ECO:0007669"/>
    <property type="project" value="TreeGrafter"/>
</dbReference>
<dbReference type="PANTHER" id="PTHR12015">
    <property type="entry name" value="SMALL INDUCIBLE CYTOKINE A"/>
    <property type="match status" value="1"/>
</dbReference>
<dbReference type="AlphaFoldDB" id="A0A7K5NCS5"/>
<keyword evidence="4" id="KW-0964">Secreted</keyword>
<dbReference type="Proteomes" id="UP000524558">
    <property type="component" value="Unassembled WGS sequence"/>
</dbReference>
<dbReference type="SUPFAM" id="SSF54117">
    <property type="entry name" value="Interleukin 8-like chemokines"/>
    <property type="match status" value="1"/>
</dbReference>
<feature type="non-terminal residue" evidence="8">
    <location>
        <position position="1"/>
    </location>
</feature>
<feature type="chain" id="PRO_5029544997" evidence="6">
    <location>
        <begin position="23"/>
        <end position="95"/>
    </location>
</feature>
<dbReference type="SMART" id="SM00199">
    <property type="entry name" value="SCY"/>
    <property type="match status" value="1"/>
</dbReference>
<keyword evidence="5 6" id="KW-0732">Signal</keyword>
<feature type="non-terminal residue" evidence="8">
    <location>
        <position position="95"/>
    </location>
</feature>
<evidence type="ECO:0000256" key="4">
    <source>
        <dbReference type="ARBA" id="ARBA00022525"/>
    </source>
</evidence>
<reference evidence="8 9" key="1">
    <citation type="submission" date="2019-09" db="EMBL/GenBank/DDBJ databases">
        <title>Bird 10,000 Genomes (B10K) Project - Family phase.</title>
        <authorList>
            <person name="Zhang G."/>
        </authorList>
    </citation>
    <scope>NUCLEOTIDE SEQUENCE [LARGE SCALE GENOMIC DNA]</scope>
    <source>
        <strain evidence="8">B10K-DU-021-33</strain>
        <tissue evidence="8">Mixed tissue sample</tissue>
    </source>
</reference>
<evidence type="ECO:0000256" key="5">
    <source>
        <dbReference type="ARBA" id="ARBA00022729"/>
    </source>
</evidence>
<keyword evidence="9" id="KW-1185">Reference proteome</keyword>
<evidence type="ECO:0000256" key="1">
    <source>
        <dbReference type="ARBA" id="ARBA00004613"/>
    </source>
</evidence>
<organism evidence="8 9">
    <name type="scientific">Chroicocephalus maculipennis</name>
    <name type="common">Brown-hooded gull</name>
    <name type="synonym">Larus maculipennis</name>
    <dbReference type="NCBI Taxonomy" id="287016"/>
    <lineage>
        <taxon>Eukaryota</taxon>
        <taxon>Metazoa</taxon>
        <taxon>Chordata</taxon>
        <taxon>Craniata</taxon>
        <taxon>Vertebrata</taxon>
        <taxon>Euteleostomi</taxon>
        <taxon>Archelosauria</taxon>
        <taxon>Archosauria</taxon>
        <taxon>Dinosauria</taxon>
        <taxon>Saurischia</taxon>
        <taxon>Theropoda</taxon>
        <taxon>Coelurosauria</taxon>
        <taxon>Aves</taxon>
        <taxon>Neognathae</taxon>
        <taxon>Neoaves</taxon>
        <taxon>Charadriiformes</taxon>
        <taxon>Laridae</taxon>
        <taxon>Chroicocephalus</taxon>
    </lineage>
</organism>
<name>A0A7K5NCS5_CHRMC</name>
<evidence type="ECO:0000259" key="7">
    <source>
        <dbReference type="SMART" id="SM00199"/>
    </source>
</evidence>
<dbReference type="GO" id="GO:0006954">
    <property type="term" value="P:inflammatory response"/>
    <property type="evidence" value="ECO:0007669"/>
    <property type="project" value="TreeGrafter"/>
</dbReference>
<feature type="domain" description="Chemokine interleukin-8-like" evidence="7">
    <location>
        <begin position="30"/>
        <end position="88"/>
    </location>
</feature>
<dbReference type="GO" id="GO:0048020">
    <property type="term" value="F:CCR chemokine receptor binding"/>
    <property type="evidence" value="ECO:0007669"/>
    <property type="project" value="TreeGrafter"/>
</dbReference>
<evidence type="ECO:0000256" key="2">
    <source>
        <dbReference type="ARBA" id="ARBA00010868"/>
    </source>
</evidence>
<evidence type="ECO:0000256" key="3">
    <source>
        <dbReference type="ARBA" id="ARBA00022514"/>
    </source>
</evidence>
<dbReference type="InterPro" id="IPR039809">
    <property type="entry name" value="Chemokine_b/g/d"/>
</dbReference>
<accession>A0A7K5NCS5</accession>
<comment type="subcellular location">
    <subcellularLocation>
        <location evidence="1">Secreted</location>
    </subcellularLocation>
</comment>
<dbReference type="EMBL" id="VYZF01000515">
    <property type="protein sequence ID" value="NWT40946.1"/>
    <property type="molecule type" value="Genomic_DNA"/>
</dbReference>
<comment type="caution">
    <text evidence="8">The sequence shown here is derived from an EMBL/GenBank/DDBJ whole genome shotgun (WGS) entry which is preliminary data.</text>
</comment>
<comment type="similarity">
    <text evidence="2">Belongs to the intercrine beta (chemokine CC) family.</text>
</comment>
<evidence type="ECO:0000256" key="6">
    <source>
        <dbReference type="SAM" id="SignalP"/>
    </source>
</evidence>
<dbReference type="PANTHER" id="PTHR12015:SF183">
    <property type="entry name" value="C-C MOTIF CHEMOKINE 3"/>
    <property type="match status" value="1"/>
</dbReference>
<evidence type="ECO:0000313" key="9">
    <source>
        <dbReference type="Proteomes" id="UP000524558"/>
    </source>
</evidence>